<accession>A0A8M1KVS2</accession>
<evidence type="ECO:0000313" key="2">
    <source>
        <dbReference type="Proteomes" id="UP000515152"/>
    </source>
</evidence>
<keyword evidence="2" id="KW-1185">Reference proteome</keyword>
<gene>
    <name evidence="3 4" type="primary">LOC116223537</name>
</gene>
<feature type="region of interest" description="Disordered" evidence="1">
    <location>
        <begin position="186"/>
        <end position="205"/>
    </location>
</feature>
<feature type="compositionally biased region" description="Polar residues" evidence="1">
    <location>
        <begin position="1"/>
        <end position="16"/>
    </location>
</feature>
<evidence type="ECO:0000313" key="4">
    <source>
        <dbReference type="RefSeq" id="XP_042565699.1"/>
    </source>
</evidence>
<dbReference type="GeneID" id="116223537"/>
<dbReference type="RefSeq" id="XP_042565699.1">
    <property type="nucleotide sequence ID" value="XM_042709765.1"/>
</dbReference>
<dbReference type="RefSeq" id="XP_042565698.1">
    <property type="nucleotide sequence ID" value="XM_042709764.1"/>
</dbReference>
<evidence type="ECO:0000313" key="3">
    <source>
        <dbReference type="RefSeq" id="XP_042565698.1"/>
    </source>
</evidence>
<dbReference type="Proteomes" id="UP000515152">
    <property type="component" value="Chromosome 14"/>
</dbReference>
<reference evidence="3 4" key="1">
    <citation type="submission" date="2025-04" db="UniProtKB">
        <authorList>
            <consortium name="RefSeq"/>
        </authorList>
    </citation>
    <scope>IDENTIFICATION</scope>
</reference>
<organism evidence="2 4">
    <name type="scientific">Clupea harengus</name>
    <name type="common">Atlantic herring</name>
    <dbReference type="NCBI Taxonomy" id="7950"/>
    <lineage>
        <taxon>Eukaryota</taxon>
        <taxon>Metazoa</taxon>
        <taxon>Chordata</taxon>
        <taxon>Craniata</taxon>
        <taxon>Vertebrata</taxon>
        <taxon>Euteleostomi</taxon>
        <taxon>Actinopterygii</taxon>
        <taxon>Neopterygii</taxon>
        <taxon>Teleostei</taxon>
        <taxon>Clupei</taxon>
        <taxon>Clupeiformes</taxon>
        <taxon>Clupeoidei</taxon>
        <taxon>Clupeidae</taxon>
        <taxon>Clupea</taxon>
    </lineage>
</organism>
<proteinExistence type="predicted"/>
<evidence type="ECO:0000256" key="1">
    <source>
        <dbReference type="SAM" id="MobiDB-lite"/>
    </source>
</evidence>
<name>A0A8M1KVS2_CLUHA</name>
<feature type="region of interest" description="Disordered" evidence="1">
    <location>
        <begin position="1"/>
        <end position="181"/>
    </location>
</feature>
<protein>
    <submittedName>
        <fullName evidence="3 4">BRD4-interacting chromatin-remodeling complex-associated protein-like isoform X1</fullName>
    </submittedName>
</protein>
<dbReference type="KEGG" id="char:116223537"/>
<sequence length="262" mass="27639">MSLKKSSPHNMASSTPVGRGALVSPSSPPAWALQSDRPPGLKTYQSSSRGTLRLTIKHESGLRKVVHNSACEPRNPAPSGHKRHYSRQLVNGGNKPREEGSVGHSRTFVSGAVPQESSNGLQCSLSTQEVPSGPPHSNSASLVRTALEPQPEEPPHKKHVDLNPLGSSVTPPHPEPRGSVHKLNRLKSPTAESPGPAPLPPALHVPSLQEDSALSEHLQSAIDSILELQRLQGSSLGQASLGQVRIPQGPGLEQPIGGMLQG</sequence>
<feature type="compositionally biased region" description="Polar residues" evidence="1">
    <location>
        <begin position="115"/>
        <end position="142"/>
    </location>
</feature>
<dbReference type="AlphaFoldDB" id="A0A8M1KVS2"/>
<dbReference type="OrthoDB" id="2556847at2759"/>